<evidence type="ECO:0000256" key="1">
    <source>
        <dbReference type="SAM" id="MobiDB-lite"/>
    </source>
</evidence>
<gene>
    <name evidence="3" type="ORF">BJEO58_00077</name>
</gene>
<feature type="region of interest" description="Disordered" evidence="1">
    <location>
        <begin position="36"/>
        <end position="95"/>
    </location>
</feature>
<feature type="transmembrane region" description="Helical" evidence="2">
    <location>
        <begin position="721"/>
        <end position="742"/>
    </location>
</feature>
<organism evidence="3 4">
    <name type="scientific">Brevibacterium jeotgali</name>
    <dbReference type="NCBI Taxonomy" id="1262550"/>
    <lineage>
        <taxon>Bacteria</taxon>
        <taxon>Bacillati</taxon>
        <taxon>Actinomycetota</taxon>
        <taxon>Actinomycetes</taxon>
        <taxon>Micrococcales</taxon>
        <taxon>Brevibacteriaceae</taxon>
        <taxon>Brevibacterium</taxon>
    </lineage>
</organism>
<keyword evidence="2" id="KW-0812">Transmembrane</keyword>
<dbReference type="PROSITE" id="PS51318">
    <property type="entry name" value="TAT"/>
    <property type="match status" value="1"/>
</dbReference>
<dbReference type="AlphaFoldDB" id="A0A2H1L0S3"/>
<feature type="compositionally biased region" description="Acidic residues" evidence="1">
    <location>
        <begin position="688"/>
        <end position="697"/>
    </location>
</feature>
<dbReference type="Proteomes" id="UP000234462">
    <property type="component" value="Unassembled WGS sequence"/>
</dbReference>
<reference evidence="4" key="1">
    <citation type="submission" date="2017-03" db="EMBL/GenBank/DDBJ databases">
        <authorList>
            <person name="Monnet C."/>
        </authorList>
    </citation>
    <scope>NUCLEOTIDE SEQUENCE [LARGE SCALE GENOMIC DNA]</scope>
    <source>
        <strain evidence="4">SJ5-8</strain>
    </source>
</reference>
<dbReference type="OrthoDB" id="4808183at2"/>
<accession>A0A2H1L0S3</accession>
<evidence type="ECO:0000313" key="4">
    <source>
        <dbReference type="Proteomes" id="UP000234462"/>
    </source>
</evidence>
<feature type="region of interest" description="Disordered" evidence="1">
    <location>
        <begin position="688"/>
        <end position="708"/>
    </location>
</feature>
<keyword evidence="4" id="KW-1185">Reference proteome</keyword>
<dbReference type="InterPro" id="IPR006311">
    <property type="entry name" value="TAT_signal"/>
</dbReference>
<evidence type="ECO:0000256" key="2">
    <source>
        <dbReference type="SAM" id="Phobius"/>
    </source>
</evidence>
<dbReference type="RefSeq" id="WP_101586751.1">
    <property type="nucleotide sequence ID" value="NZ_FXZM01000001.1"/>
</dbReference>
<keyword evidence="2" id="KW-0472">Membrane</keyword>
<dbReference type="EMBL" id="FXZM01000001">
    <property type="protein sequence ID" value="SMY10508.1"/>
    <property type="molecule type" value="Genomic_DNA"/>
</dbReference>
<evidence type="ECO:0000313" key="3">
    <source>
        <dbReference type="EMBL" id="SMY10508.1"/>
    </source>
</evidence>
<feature type="transmembrane region" description="Helical" evidence="2">
    <location>
        <begin position="280"/>
        <end position="304"/>
    </location>
</feature>
<proteinExistence type="predicted"/>
<keyword evidence="2" id="KW-1133">Transmembrane helix</keyword>
<sequence length="767" mass="80374">MSSRARPLRGTRPTLLVAAGAFVAICGLGLGPAGAPAAAAAVGDDSPTPAEAPAVPQSAVASGTAPAGTPTAETPTVGAGSVTTDADDGADAPSPSLREEYRAAVADYLVEAVAQSWQHDVVAVPPDAVQEWDARQRTMVDPQIRALEDAGWTVRIAVLPHIPYPYESDIDTPDVVGGLQRGLTRLAAEDPHPRTVYLLAQGSSTSFSIYEDGRLQAELDQTYAVGPPYVNATTSAPALSYALRAIGAGSDKPELLDEETAAVSWTGERYRTSDVAGSQIMTAAFLAGGIAGGVLLILSLLVLLPRRSGPLARIFGTRIDRAHEASALVALRDRAARAHAKLTRSTRLSSSFESSLDRLPDPEESYSPLVWAGWVTLEDEWSKRERKHCFFRPDLHADGEEDAEVLGARLMVPLSDLAAERIGKGRAPSYLSLSGIDRGRPYWTRASSPWAASGYGAFGPLHEAIAAMPAEWRPAPGAARVKRAIESARVAAPSGSAGASPWARTALLAVAAAAALAAGIVGGLHDADQLKKVHMAELGAPGSLVDDPTAVSRQAVAEVVAAAADGPVVDPWTGLELIGEDLPAVGDVADEVAEQTGRDVRVIGFDPSLTGVVDGSDLADLVAAELPAGSLAVVLSSSSAEIVEGGITMDPMSDRPDRPEHDSDDTVTDRAVAQLRWAAEVSWITDEGDEGLTDTDDAEAREFEPTPDTAEWENRTWVRTLLGAIGAALAVIVAGTFLRGLVVDRTEPTTKTQTYTTTKTAGKRNRR</sequence>
<name>A0A2H1L0S3_9MICO</name>
<feature type="compositionally biased region" description="Low complexity" evidence="1">
    <location>
        <begin position="58"/>
        <end position="84"/>
    </location>
</feature>
<protein>
    <submittedName>
        <fullName evidence="3">Uncharacterized protein</fullName>
    </submittedName>
</protein>